<proteinExistence type="predicted"/>
<evidence type="ECO:0000313" key="3">
    <source>
        <dbReference type="EMBL" id="KGN93614.1"/>
    </source>
</evidence>
<keyword evidence="1 2" id="KW-0732">Signal</keyword>
<accession>A0ABR4XN41</accession>
<sequence>MRSNSVSKAGFALLLFGALLLSPGCRADKPEAEDEGAKREEFISNDRIVSFLKQQLDKEDIALAPVAMYREYITPDELKSERDQIWMLWKEANKERLEKSGLAVELPSKEIIWNIPQQERMKIKCFPKGDMPGGGYPMVINLHGGGSYPKTPSEWGSTINENEWNAALSLSRQYDDAPSFYFVPRMSDDRKGRWYYQPQRAAFLRAYQLAVLSGIADPDRVYLTGISEGGYGTLRLALFMPDYFAAAGVLAAAEKPSTEAVNLRNLPFRMEVGANDFGFSRNLYAYKWKDRHEELQREDPADYEGMVIIQPNRDHLGTRYFDMAPWFIKQRRRSNPRHVTYEYYNIFPGGKVGTGGYANAVYNLDFRSLKRSSDTDRILFDLVKEGNKIELKTKEIAGKVTGTLSIYVDDINFALPVQVYLNGALLKETKLKPSRGVMAETMALFGDPKRIYPSKMEIPL</sequence>
<dbReference type="Proteomes" id="UP000030101">
    <property type="component" value="Unassembled WGS sequence"/>
</dbReference>
<dbReference type="InterPro" id="IPR050955">
    <property type="entry name" value="Plant_Biomass_Hydrol_Est"/>
</dbReference>
<dbReference type="PANTHER" id="PTHR43037">
    <property type="entry name" value="UNNAMED PRODUCT-RELATED"/>
    <property type="match status" value="1"/>
</dbReference>
<evidence type="ECO:0000256" key="1">
    <source>
        <dbReference type="ARBA" id="ARBA00022729"/>
    </source>
</evidence>
<name>A0ABR4XN41_9PORP</name>
<protein>
    <submittedName>
        <fullName evidence="3">Uncharacterized protein</fullName>
    </submittedName>
</protein>
<reference evidence="3 4" key="1">
    <citation type="submission" date="2014-08" db="EMBL/GenBank/DDBJ databases">
        <title>Porphyromonas canoris strain:OH2762 Genome sequencing.</title>
        <authorList>
            <person name="Wallis C."/>
            <person name="Deusch O."/>
            <person name="O'Flynn C."/>
            <person name="Davis I."/>
            <person name="Jospin G."/>
            <person name="Darling A.E."/>
            <person name="Coil D.A."/>
            <person name="Alexiev A."/>
            <person name="Horsfall A."/>
            <person name="Kirkwood N."/>
            <person name="Harris S."/>
            <person name="Eisen J.A."/>
        </authorList>
    </citation>
    <scope>NUCLEOTIDE SEQUENCE [LARGE SCALE GENOMIC DNA]</scope>
    <source>
        <strain evidence="4">COT-108 OH2762</strain>
    </source>
</reference>
<gene>
    <name evidence="3" type="ORF">HQ43_00280</name>
</gene>
<keyword evidence="4" id="KW-1185">Reference proteome</keyword>
<dbReference type="InterPro" id="IPR029058">
    <property type="entry name" value="AB_hydrolase_fold"/>
</dbReference>
<comment type="caution">
    <text evidence="3">The sequence shown here is derived from an EMBL/GenBank/DDBJ whole genome shotgun (WGS) entry which is preliminary data.</text>
</comment>
<feature type="chain" id="PRO_5047248088" evidence="2">
    <location>
        <begin position="28"/>
        <end position="460"/>
    </location>
</feature>
<evidence type="ECO:0000256" key="2">
    <source>
        <dbReference type="SAM" id="SignalP"/>
    </source>
</evidence>
<dbReference type="RefSeq" id="WP_036788407.1">
    <property type="nucleotide sequence ID" value="NZ_JQZV01000001.1"/>
</dbReference>
<dbReference type="SUPFAM" id="SSF53474">
    <property type="entry name" value="alpha/beta-Hydrolases"/>
    <property type="match status" value="1"/>
</dbReference>
<dbReference type="PANTHER" id="PTHR43037:SF1">
    <property type="entry name" value="BLL1128 PROTEIN"/>
    <property type="match status" value="1"/>
</dbReference>
<dbReference type="EMBL" id="JQZV01000001">
    <property type="protein sequence ID" value="KGN93614.1"/>
    <property type="molecule type" value="Genomic_DNA"/>
</dbReference>
<evidence type="ECO:0000313" key="4">
    <source>
        <dbReference type="Proteomes" id="UP000030101"/>
    </source>
</evidence>
<organism evidence="3 4">
    <name type="scientific">Porphyromonas canoris</name>
    <dbReference type="NCBI Taxonomy" id="36875"/>
    <lineage>
        <taxon>Bacteria</taxon>
        <taxon>Pseudomonadati</taxon>
        <taxon>Bacteroidota</taxon>
        <taxon>Bacteroidia</taxon>
        <taxon>Bacteroidales</taxon>
        <taxon>Porphyromonadaceae</taxon>
        <taxon>Porphyromonas</taxon>
    </lineage>
</organism>
<feature type="signal peptide" evidence="2">
    <location>
        <begin position="1"/>
        <end position="27"/>
    </location>
</feature>
<dbReference type="Gene3D" id="3.40.50.1820">
    <property type="entry name" value="alpha/beta hydrolase"/>
    <property type="match status" value="1"/>
</dbReference>